<gene>
    <name evidence="4" type="ORF">FBZ93_116189</name>
</gene>
<dbReference type="OrthoDB" id="9808140at2"/>
<dbReference type="GO" id="GO:0032259">
    <property type="term" value="P:methylation"/>
    <property type="evidence" value="ECO:0007669"/>
    <property type="project" value="UniProtKB-KW"/>
</dbReference>
<organism evidence="4 5">
    <name type="scientific">Bradyrhizobium macuxiense</name>
    <dbReference type="NCBI Taxonomy" id="1755647"/>
    <lineage>
        <taxon>Bacteria</taxon>
        <taxon>Pseudomonadati</taxon>
        <taxon>Pseudomonadota</taxon>
        <taxon>Alphaproteobacteria</taxon>
        <taxon>Hyphomicrobiales</taxon>
        <taxon>Nitrobacteraceae</taxon>
        <taxon>Bradyrhizobium</taxon>
    </lineage>
</organism>
<name>A0A560L8H4_9BRAD</name>
<sequence>MIVASELYRGAAPYYARHVKPYSEDIFRSLFRVCRLASSSRALDLGAGTGLIGIRLAHSIAHVASVDPSDEMLQEAKRIAKAAGVRNIEFIVSRSEDLNESMSSFDIATIACSFPHMDRETVLAKLAQMLKPDGCVAIINRERDGSEPGEWRTAMLSDIKEFWGGTLPAGPGTVRPDRDVLRASDFSEITELRHYYEHHWNIDDLLGYLHSISLGAPGVLGTRRDEFTTRIRRLLLTYSATGPFTERGHVTTLLGYRP</sequence>
<evidence type="ECO:0000259" key="3">
    <source>
        <dbReference type="Pfam" id="PF13649"/>
    </source>
</evidence>
<dbReference type="PANTHER" id="PTHR44942:SF4">
    <property type="entry name" value="METHYLTRANSFERASE TYPE 11 DOMAIN-CONTAINING PROTEIN"/>
    <property type="match status" value="1"/>
</dbReference>
<evidence type="ECO:0000256" key="2">
    <source>
        <dbReference type="ARBA" id="ARBA00022679"/>
    </source>
</evidence>
<dbReference type="AlphaFoldDB" id="A0A560L8H4"/>
<evidence type="ECO:0000313" key="4">
    <source>
        <dbReference type="EMBL" id="TWB89470.1"/>
    </source>
</evidence>
<dbReference type="InterPro" id="IPR041698">
    <property type="entry name" value="Methyltransf_25"/>
</dbReference>
<dbReference type="PANTHER" id="PTHR44942">
    <property type="entry name" value="METHYLTRANSF_11 DOMAIN-CONTAINING PROTEIN"/>
    <property type="match status" value="1"/>
</dbReference>
<dbReference type="GO" id="GO:0008168">
    <property type="term" value="F:methyltransferase activity"/>
    <property type="evidence" value="ECO:0007669"/>
    <property type="project" value="UniProtKB-KW"/>
</dbReference>
<dbReference type="Gene3D" id="3.40.50.150">
    <property type="entry name" value="Vaccinia Virus protein VP39"/>
    <property type="match status" value="1"/>
</dbReference>
<dbReference type="InterPro" id="IPR051052">
    <property type="entry name" value="Diverse_substrate_MTase"/>
</dbReference>
<evidence type="ECO:0000313" key="5">
    <source>
        <dbReference type="Proteomes" id="UP000321304"/>
    </source>
</evidence>
<protein>
    <submittedName>
        <fullName evidence="4">Methyltransferase family protein</fullName>
    </submittedName>
</protein>
<dbReference type="EMBL" id="VITY01000016">
    <property type="protein sequence ID" value="TWB89470.1"/>
    <property type="molecule type" value="Genomic_DNA"/>
</dbReference>
<reference evidence="4 5" key="1">
    <citation type="submission" date="2019-06" db="EMBL/GenBank/DDBJ databases">
        <title>Genomic Encyclopedia of Type Strains, Phase IV (KMG-V): Genome sequencing to study the core and pangenomes of soil and plant-associated prokaryotes.</title>
        <authorList>
            <person name="Whitman W."/>
        </authorList>
    </citation>
    <scope>NUCLEOTIDE SEQUENCE [LARGE SCALE GENOMIC DNA]</scope>
    <source>
        <strain evidence="4 5">BR 10355</strain>
    </source>
</reference>
<dbReference type="InterPro" id="IPR029063">
    <property type="entry name" value="SAM-dependent_MTases_sf"/>
</dbReference>
<dbReference type="RefSeq" id="WP_146991761.1">
    <property type="nucleotide sequence ID" value="NZ_VITY01000016.1"/>
</dbReference>
<dbReference type="SUPFAM" id="SSF53335">
    <property type="entry name" value="S-adenosyl-L-methionine-dependent methyltransferases"/>
    <property type="match status" value="1"/>
</dbReference>
<proteinExistence type="predicted"/>
<keyword evidence="1 4" id="KW-0489">Methyltransferase</keyword>
<dbReference type="Pfam" id="PF13649">
    <property type="entry name" value="Methyltransf_25"/>
    <property type="match status" value="1"/>
</dbReference>
<comment type="caution">
    <text evidence="4">The sequence shown here is derived from an EMBL/GenBank/DDBJ whole genome shotgun (WGS) entry which is preliminary data.</text>
</comment>
<accession>A0A560L8H4</accession>
<evidence type="ECO:0000256" key="1">
    <source>
        <dbReference type="ARBA" id="ARBA00022603"/>
    </source>
</evidence>
<keyword evidence="5" id="KW-1185">Reference proteome</keyword>
<dbReference type="Proteomes" id="UP000321304">
    <property type="component" value="Unassembled WGS sequence"/>
</dbReference>
<keyword evidence="2 4" id="KW-0808">Transferase</keyword>
<feature type="domain" description="Methyltransferase" evidence="3">
    <location>
        <begin position="43"/>
        <end position="134"/>
    </location>
</feature>
<dbReference type="CDD" id="cd02440">
    <property type="entry name" value="AdoMet_MTases"/>
    <property type="match status" value="1"/>
</dbReference>